<dbReference type="FunFam" id="3.40.30.10:FF:000174">
    <property type="entry name" value="Protein disulfide-isomerase 5-4"/>
    <property type="match status" value="1"/>
</dbReference>
<dbReference type="CDD" id="cd02961">
    <property type="entry name" value="PDI_a_family"/>
    <property type="match status" value="1"/>
</dbReference>
<evidence type="ECO:0000313" key="10">
    <source>
        <dbReference type="Proteomes" id="UP001165190"/>
    </source>
</evidence>
<evidence type="ECO:0000259" key="8">
    <source>
        <dbReference type="PROSITE" id="PS51352"/>
    </source>
</evidence>
<dbReference type="Pfam" id="PF00085">
    <property type="entry name" value="Thioredoxin"/>
    <property type="match status" value="1"/>
</dbReference>
<keyword evidence="10" id="KW-1185">Reference proteome</keyword>
<accession>A0A9W7MVX8</accession>
<gene>
    <name evidence="9" type="ORF">HRI_004819300</name>
</gene>
<dbReference type="InterPro" id="IPR036249">
    <property type="entry name" value="Thioredoxin-like_sf"/>
</dbReference>
<feature type="domain" description="Thioredoxin" evidence="8">
    <location>
        <begin position="126"/>
        <end position="263"/>
    </location>
</feature>
<feature type="transmembrane region" description="Helical" evidence="7">
    <location>
        <begin position="20"/>
        <end position="44"/>
    </location>
</feature>
<feature type="transmembrane region" description="Helical" evidence="7">
    <location>
        <begin position="442"/>
        <end position="464"/>
    </location>
</feature>
<dbReference type="Pfam" id="PF07970">
    <property type="entry name" value="COPIIcoated_ERV"/>
    <property type="match status" value="1"/>
</dbReference>
<evidence type="ECO:0000256" key="3">
    <source>
        <dbReference type="ARBA" id="ARBA00022692"/>
    </source>
</evidence>
<dbReference type="Proteomes" id="UP001165190">
    <property type="component" value="Unassembled WGS sequence"/>
</dbReference>
<dbReference type="GO" id="GO:0016853">
    <property type="term" value="F:isomerase activity"/>
    <property type="evidence" value="ECO:0007669"/>
    <property type="project" value="UniProtKB-KW"/>
</dbReference>
<dbReference type="GO" id="GO:0005783">
    <property type="term" value="C:endoplasmic reticulum"/>
    <property type="evidence" value="ECO:0007669"/>
    <property type="project" value="TreeGrafter"/>
</dbReference>
<evidence type="ECO:0000256" key="1">
    <source>
        <dbReference type="ARBA" id="ARBA00004167"/>
    </source>
</evidence>
<keyword evidence="4" id="KW-0732">Signal</keyword>
<comment type="subcellular location">
    <subcellularLocation>
        <location evidence="1">Membrane</location>
        <topology evidence="1">Single-pass membrane protein</topology>
    </subcellularLocation>
</comment>
<evidence type="ECO:0000313" key="9">
    <source>
        <dbReference type="EMBL" id="GMJ11501.1"/>
    </source>
</evidence>
<dbReference type="PANTHER" id="PTHR10984:SF37">
    <property type="entry name" value="PROTEIN DISULFIDE-ISOMERASE 5-3"/>
    <property type="match status" value="1"/>
</dbReference>
<organism evidence="9 10">
    <name type="scientific">Hibiscus trionum</name>
    <name type="common">Flower of an hour</name>
    <dbReference type="NCBI Taxonomy" id="183268"/>
    <lineage>
        <taxon>Eukaryota</taxon>
        <taxon>Viridiplantae</taxon>
        <taxon>Streptophyta</taxon>
        <taxon>Embryophyta</taxon>
        <taxon>Tracheophyta</taxon>
        <taxon>Spermatophyta</taxon>
        <taxon>Magnoliopsida</taxon>
        <taxon>eudicotyledons</taxon>
        <taxon>Gunneridae</taxon>
        <taxon>Pentapetalae</taxon>
        <taxon>rosids</taxon>
        <taxon>malvids</taxon>
        <taxon>Malvales</taxon>
        <taxon>Malvaceae</taxon>
        <taxon>Malvoideae</taxon>
        <taxon>Hibiscus</taxon>
    </lineage>
</organism>
<evidence type="ECO:0000256" key="6">
    <source>
        <dbReference type="ARBA" id="ARBA00023136"/>
    </source>
</evidence>
<dbReference type="PANTHER" id="PTHR10984">
    <property type="entry name" value="ENDOPLASMIC RETICULUM-GOLGI INTERMEDIATE COMPARTMENT PROTEIN"/>
    <property type="match status" value="1"/>
</dbReference>
<dbReference type="Pfam" id="PF13850">
    <property type="entry name" value="ERGIC_N"/>
    <property type="match status" value="1"/>
</dbReference>
<dbReference type="InterPro" id="IPR045888">
    <property type="entry name" value="Erv"/>
</dbReference>
<comment type="similarity">
    <text evidence="2">Belongs to the protein disulfide isomerase family.</text>
</comment>
<evidence type="ECO:0000256" key="4">
    <source>
        <dbReference type="ARBA" id="ARBA00022729"/>
    </source>
</evidence>
<dbReference type="InterPro" id="IPR039542">
    <property type="entry name" value="Erv_N"/>
</dbReference>
<dbReference type="SUPFAM" id="SSF52833">
    <property type="entry name" value="Thioredoxin-like"/>
    <property type="match status" value="1"/>
</dbReference>
<dbReference type="PROSITE" id="PS51352">
    <property type="entry name" value="THIOREDOXIN_2"/>
    <property type="match status" value="1"/>
</dbReference>
<dbReference type="EMBL" id="BSYR01000061">
    <property type="protein sequence ID" value="GMJ11501.1"/>
    <property type="molecule type" value="Genomic_DNA"/>
</dbReference>
<comment type="caution">
    <text evidence="9">The sequence shown here is derived from an EMBL/GenBank/DDBJ whole genome shotgun (WGS) entry which is preliminary data.</text>
</comment>
<keyword evidence="5 7" id="KW-1133">Transmembrane helix</keyword>
<dbReference type="GO" id="GO:0030134">
    <property type="term" value="C:COPII-coated ER to Golgi transport vesicle"/>
    <property type="evidence" value="ECO:0007669"/>
    <property type="project" value="TreeGrafter"/>
</dbReference>
<proteinExistence type="inferred from homology"/>
<dbReference type="InterPro" id="IPR012936">
    <property type="entry name" value="Erv_C"/>
</dbReference>
<keyword evidence="9" id="KW-0413">Isomerase</keyword>
<dbReference type="InterPro" id="IPR013766">
    <property type="entry name" value="Thioredoxin_domain"/>
</dbReference>
<dbReference type="GO" id="GO:0016020">
    <property type="term" value="C:membrane"/>
    <property type="evidence" value="ECO:0007669"/>
    <property type="project" value="UniProtKB-SubCell"/>
</dbReference>
<evidence type="ECO:0000256" key="7">
    <source>
        <dbReference type="SAM" id="Phobius"/>
    </source>
</evidence>
<reference evidence="9" key="1">
    <citation type="submission" date="2023-05" db="EMBL/GenBank/DDBJ databases">
        <title>Genome and transcriptome analyses reveal genes involved in the formation of fine ridges on petal epidermal cells in Hibiscus trionum.</title>
        <authorList>
            <person name="Koshimizu S."/>
            <person name="Masuda S."/>
            <person name="Ishii T."/>
            <person name="Shirasu K."/>
            <person name="Hoshino A."/>
            <person name="Arita M."/>
        </authorList>
    </citation>
    <scope>NUCLEOTIDE SEQUENCE</scope>
    <source>
        <strain evidence="9">Hamamatsu line</strain>
    </source>
</reference>
<dbReference type="OrthoDB" id="72053at2759"/>
<dbReference type="AlphaFoldDB" id="A0A9W7MVX8"/>
<protein>
    <submittedName>
        <fullName evidence="9">PROTEIN DISULFIDE ISOMERASE 12, PDI-like 5-3, ARABIDOPSIS THALIANA PROTEIN DISULFIDE ISOMERASE 12</fullName>
    </submittedName>
</protein>
<keyword evidence="3 7" id="KW-0812">Transmembrane</keyword>
<evidence type="ECO:0000256" key="5">
    <source>
        <dbReference type="ARBA" id="ARBA00022989"/>
    </source>
</evidence>
<dbReference type="Gene3D" id="3.40.30.10">
    <property type="entry name" value="Glutaredoxin"/>
    <property type="match status" value="1"/>
</dbReference>
<evidence type="ECO:0000256" key="2">
    <source>
        <dbReference type="ARBA" id="ARBA00006347"/>
    </source>
</evidence>
<sequence>MISSSKIKSVDFYRKIPRDLTEASLSGAGLSIIAAIAMIVLFGMELNDFLTLSTTTSIVVDNSSDGDFLRIDFNISFPALSCEFASVDVSDVLGTNRLNITKTIRKFSIDPHLKPTGAEFHPGPVPHSIKHGDEVDEETVEGAVPLNGINFEKLSHQYPILVVNFYAPWCYWSTRLKPSWEKTAKIIKERYDPETDGRILLAKVDCTLEVDLCKSHHVQGYPSIRIFRKGSNLRESDGQHEHESYYGDRDTESLVKTMENLVASIPQENQKLAIQDNSHVTKRPAPLTGGCRIDGYVRVKKVPGNLIISARSAAHSFDASKMNMSHAISHLSFGKTVSPLVLSDVKRLVPYHGRSHDKLNGRSFINDRDVDANVTIEHYLQVVKTEVVSKKSSGDHKIIEQYEYTAHSSLAQSVHIPVAKFHFELSPMQVLITEDSKSFSHFITNICAIIGGVFTVAGILDSIFYNTIRLTRKTELGKNFR</sequence>
<name>A0A9W7MVX8_HIBTR</name>
<keyword evidence="6 7" id="KW-0472">Membrane</keyword>